<evidence type="ECO:0000256" key="4">
    <source>
        <dbReference type="SAM" id="MobiDB-lite"/>
    </source>
</evidence>
<dbReference type="PROSITE" id="PS51292">
    <property type="entry name" value="ZF_RING_CH"/>
    <property type="match status" value="1"/>
</dbReference>
<dbReference type="InterPro" id="IPR013083">
    <property type="entry name" value="Znf_RING/FYVE/PHD"/>
</dbReference>
<keyword evidence="5" id="KW-0812">Transmembrane</keyword>
<feature type="domain" description="RING-CH-type" evidence="6">
    <location>
        <begin position="338"/>
        <end position="402"/>
    </location>
</feature>
<feature type="transmembrane region" description="Helical" evidence="5">
    <location>
        <begin position="517"/>
        <end position="543"/>
    </location>
</feature>
<dbReference type="Pfam" id="PF12906">
    <property type="entry name" value="RINGv"/>
    <property type="match status" value="1"/>
</dbReference>
<reference evidence="7" key="1">
    <citation type="submission" date="2021-02" db="EMBL/GenBank/DDBJ databases">
        <authorList>
            <person name="Nowell W R."/>
        </authorList>
    </citation>
    <scope>NUCLEOTIDE SEQUENCE</scope>
</reference>
<keyword evidence="5" id="KW-1133">Transmembrane helix</keyword>
<keyword evidence="3" id="KW-0862">Zinc</keyword>
<dbReference type="SMART" id="SM00744">
    <property type="entry name" value="RINGv"/>
    <property type="match status" value="1"/>
</dbReference>
<feature type="transmembrane region" description="Helical" evidence="5">
    <location>
        <begin position="465"/>
        <end position="491"/>
    </location>
</feature>
<dbReference type="PANTHER" id="PTHR46347">
    <property type="entry name" value="RING/FYVE/PHD ZINC FINGER SUPERFAMILY PROTEIN"/>
    <property type="match status" value="1"/>
</dbReference>
<protein>
    <recommendedName>
        <fullName evidence="6">RING-CH-type domain-containing protein</fullName>
    </recommendedName>
</protein>
<evidence type="ECO:0000313" key="7">
    <source>
        <dbReference type="EMBL" id="CAF1158695.1"/>
    </source>
</evidence>
<dbReference type="InterPro" id="IPR011016">
    <property type="entry name" value="Znf_RING-CH"/>
</dbReference>
<dbReference type="EMBL" id="CAJNOI010000176">
    <property type="protein sequence ID" value="CAF1158695.1"/>
    <property type="molecule type" value="Genomic_DNA"/>
</dbReference>
<sequence>MGCCSSKPEAVASDSPRKYTVTNEVVSTPINTGRYNKLGISTTDPSLLIKGYEDEPLLSLEEALKPFDGKISHLDNQIKEAKSNCHYPSEHNLTRDESAALYLYLIHDKGDTVYNNLQKSWDLNDREQMKPWFKYLKLLKSGLNKLPDAKTEVWQGTQYDKDAEKILQSKSLQLYASMGLSSPTYQQVKSDLQGKSGSKAILVGYQHVDGKDVSGYGPNTQKETMIWPGVKLNRGKQNGLDKNGSLIFHLTGKSKPVEPPPDNSSNQTPRQESDTKHFVCPTEKCHNGCRGRHPEGHCYGFERVMHKCSHHCGPVLTCATSFQCSRMTSVVHIHILELANDPSKPCRICLDNDNPSNLISPCLCSGSQAYVHRKCLNDWRSKNANGQAFTYCDICQFNYIIETIINDRKADRKRLLKYYLYVFRDLISIILLIQLIIINLAFLLKTVDKNSHYIKNLFPNSINEFVVYYLTAFILLMAIFGLFIFIILFYIGDLDRHNCNSTRKNSFNYNQESALEILFVIIIMVLICAFIGMFIGIILSIIISKKIMKHHTEKIWLQQEAEKYIVQDFQERRHELENYKKNLPREC</sequence>
<keyword evidence="2" id="KW-0863">Zinc-finger</keyword>
<evidence type="ECO:0000259" key="6">
    <source>
        <dbReference type="PROSITE" id="PS51292"/>
    </source>
</evidence>
<dbReference type="CDD" id="cd16495">
    <property type="entry name" value="RING_CH-C4HC3_MARCH"/>
    <property type="match status" value="1"/>
</dbReference>
<gene>
    <name evidence="7" type="ORF">BJG266_LOCUS24510</name>
</gene>
<feature type="transmembrane region" description="Helical" evidence="5">
    <location>
        <begin position="418"/>
        <end position="444"/>
    </location>
</feature>
<proteinExistence type="predicted"/>
<dbReference type="PANTHER" id="PTHR46347:SF1">
    <property type="entry name" value="RING_FYVE_PHD ZINC FINGER SUPERFAMILY PROTEIN"/>
    <property type="match status" value="1"/>
</dbReference>
<accession>A0A814TA48</accession>
<evidence type="ECO:0000313" key="8">
    <source>
        <dbReference type="Proteomes" id="UP000663877"/>
    </source>
</evidence>
<feature type="region of interest" description="Disordered" evidence="4">
    <location>
        <begin position="250"/>
        <end position="275"/>
    </location>
</feature>
<dbReference type="Proteomes" id="UP000663877">
    <property type="component" value="Unassembled WGS sequence"/>
</dbReference>
<dbReference type="Gene3D" id="3.90.176.10">
    <property type="entry name" value="Toxin ADP-ribosyltransferase, Chain A, domain 1"/>
    <property type="match status" value="1"/>
</dbReference>
<comment type="caution">
    <text evidence="7">The sequence shown here is derived from an EMBL/GenBank/DDBJ whole genome shotgun (WGS) entry which is preliminary data.</text>
</comment>
<evidence type="ECO:0000256" key="2">
    <source>
        <dbReference type="ARBA" id="ARBA00022771"/>
    </source>
</evidence>
<dbReference type="SUPFAM" id="SSF57850">
    <property type="entry name" value="RING/U-box"/>
    <property type="match status" value="1"/>
</dbReference>
<dbReference type="GO" id="GO:0008270">
    <property type="term" value="F:zinc ion binding"/>
    <property type="evidence" value="ECO:0007669"/>
    <property type="project" value="UniProtKB-KW"/>
</dbReference>
<organism evidence="7 8">
    <name type="scientific">Adineta steineri</name>
    <dbReference type="NCBI Taxonomy" id="433720"/>
    <lineage>
        <taxon>Eukaryota</taxon>
        <taxon>Metazoa</taxon>
        <taxon>Spiralia</taxon>
        <taxon>Gnathifera</taxon>
        <taxon>Rotifera</taxon>
        <taxon>Eurotatoria</taxon>
        <taxon>Bdelloidea</taxon>
        <taxon>Adinetida</taxon>
        <taxon>Adinetidae</taxon>
        <taxon>Adineta</taxon>
    </lineage>
</organism>
<keyword evidence="5" id="KW-0472">Membrane</keyword>
<keyword evidence="1" id="KW-0479">Metal-binding</keyword>
<dbReference type="Gene3D" id="3.30.40.10">
    <property type="entry name" value="Zinc/RING finger domain, C3HC4 (zinc finger)"/>
    <property type="match status" value="1"/>
</dbReference>
<evidence type="ECO:0000256" key="3">
    <source>
        <dbReference type="ARBA" id="ARBA00022833"/>
    </source>
</evidence>
<dbReference type="AlphaFoldDB" id="A0A814TA48"/>
<name>A0A814TA48_9BILA</name>
<evidence type="ECO:0000256" key="5">
    <source>
        <dbReference type="SAM" id="Phobius"/>
    </source>
</evidence>
<evidence type="ECO:0000256" key="1">
    <source>
        <dbReference type="ARBA" id="ARBA00022723"/>
    </source>
</evidence>